<dbReference type="Proteomes" id="UP000325755">
    <property type="component" value="Chromosome"/>
</dbReference>
<organism evidence="1 2">
    <name type="scientific">Candidatus Methylospira mobilis</name>
    <dbReference type="NCBI Taxonomy" id="1808979"/>
    <lineage>
        <taxon>Bacteria</taxon>
        <taxon>Pseudomonadati</taxon>
        <taxon>Pseudomonadota</taxon>
        <taxon>Gammaproteobacteria</taxon>
        <taxon>Methylococcales</taxon>
        <taxon>Methylococcaceae</taxon>
        <taxon>Candidatus Methylospira</taxon>
    </lineage>
</organism>
<keyword evidence="2" id="KW-1185">Reference proteome</keyword>
<accession>A0A5Q0BGJ8</accession>
<protein>
    <submittedName>
        <fullName evidence="1">Uncharacterized protein</fullName>
    </submittedName>
</protein>
<proteinExistence type="predicted"/>
<gene>
    <name evidence="1" type="ORF">F6R98_10290</name>
</gene>
<dbReference type="EMBL" id="CP044205">
    <property type="protein sequence ID" value="QFY42953.1"/>
    <property type="molecule type" value="Genomic_DNA"/>
</dbReference>
<reference evidence="1 2" key="1">
    <citation type="submission" date="2019-09" db="EMBL/GenBank/DDBJ databases">
        <title>Ecophysiology of the spiral-shaped methanotroph Methylospira mobilis as revealed by the complete genome sequence.</title>
        <authorList>
            <person name="Oshkin I.Y."/>
            <person name="Dedysh S.N."/>
            <person name="Miroshnikov K."/>
            <person name="Danilova O.V."/>
            <person name="Hakobyan A."/>
            <person name="Liesack W."/>
        </authorList>
    </citation>
    <scope>NUCLEOTIDE SEQUENCE [LARGE SCALE GENOMIC DNA]</scope>
    <source>
        <strain evidence="1 2">Shm1</strain>
    </source>
</reference>
<evidence type="ECO:0000313" key="2">
    <source>
        <dbReference type="Proteomes" id="UP000325755"/>
    </source>
</evidence>
<sequence>MTIHSEFNACMHREYCINLEKHYVYYKAAALKIMPRFIPDRIRVLKDKFGDFPFRGAGVAAGEHDCMVNKWGAVSVTARDGKRLGLKLDEFEPISFRENPAYAQEIAESAS</sequence>
<dbReference type="InParanoid" id="A0A5Q0BGJ8"/>
<evidence type="ECO:0000313" key="1">
    <source>
        <dbReference type="EMBL" id="QFY42953.1"/>
    </source>
</evidence>
<dbReference type="RefSeq" id="WP_153248942.1">
    <property type="nucleotide sequence ID" value="NZ_CP044205.1"/>
</dbReference>
<name>A0A5Q0BGJ8_9GAMM</name>
<dbReference type="AlphaFoldDB" id="A0A5Q0BGJ8"/>
<dbReference type="KEGG" id="mmob:F6R98_10290"/>